<dbReference type="Pfam" id="PF00082">
    <property type="entry name" value="Peptidase_S8"/>
    <property type="match status" value="2"/>
</dbReference>
<dbReference type="InterPro" id="IPR041365">
    <property type="entry name" value="CspB_prodomain"/>
</dbReference>
<evidence type="ECO:0000256" key="3">
    <source>
        <dbReference type="ARBA" id="ARBA00022801"/>
    </source>
</evidence>
<evidence type="ECO:0000256" key="1">
    <source>
        <dbReference type="ARBA" id="ARBA00011073"/>
    </source>
</evidence>
<gene>
    <name evidence="9" type="primary">sub1</name>
    <name evidence="9" type="ORF">BHLFYP23_02514</name>
</gene>
<dbReference type="InterPro" id="IPR017310">
    <property type="entry name" value="Pept_S8A_subtilisin_clostridia"/>
</dbReference>
<organism evidence="9">
    <name type="scientific">Blautia hansenii</name>
    <name type="common">Ruminococcus hansenii</name>
    <dbReference type="NCBI Taxonomy" id="1322"/>
    <lineage>
        <taxon>Bacteria</taxon>
        <taxon>Bacillati</taxon>
        <taxon>Bacillota</taxon>
        <taxon>Clostridia</taxon>
        <taxon>Lachnospirales</taxon>
        <taxon>Lachnospiraceae</taxon>
        <taxon>Blautia</taxon>
    </lineage>
</organism>
<keyword evidence="4 6" id="KW-0720">Serine protease</keyword>
<dbReference type="EMBL" id="CACRSY010000009">
    <property type="protein sequence ID" value="VYT02600.1"/>
    <property type="molecule type" value="Genomic_DNA"/>
</dbReference>
<feature type="domain" description="Peptidase S8/S53" evidence="7">
    <location>
        <begin position="122"/>
        <end position="314"/>
    </location>
</feature>
<evidence type="ECO:0000256" key="6">
    <source>
        <dbReference type="PROSITE-ProRule" id="PRU01240"/>
    </source>
</evidence>
<feature type="active site" description="Charge relay system" evidence="5 6">
    <location>
        <position position="201"/>
    </location>
</feature>
<reference evidence="9" key="1">
    <citation type="submission" date="2019-11" db="EMBL/GenBank/DDBJ databases">
        <authorList>
            <person name="Feng L."/>
        </authorList>
    </citation>
    <scope>NUCLEOTIDE SEQUENCE</scope>
    <source>
        <strain evidence="9">BhanseniiLFYP23</strain>
    </source>
</reference>
<protein>
    <submittedName>
        <fullName evidence="9">Subtilisin</fullName>
        <ecNumber evidence="9">3.4.21.62</ecNumber>
    </submittedName>
</protein>
<dbReference type="EC" id="3.4.21.62" evidence="9"/>
<comment type="similarity">
    <text evidence="1 6">Belongs to the peptidase S8 family.</text>
</comment>
<dbReference type="AlphaFoldDB" id="A0A6N2TAL6"/>
<feature type="active site" description="Charge relay system" evidence="5 6">
    <location>
        <position position="131"/>
    </location>
</feature>
<sequence length="580" mass="63611">MQNQKLENLLNLALSSTQEEREKSPQLNVGYNTEEKTWELIIKYSGNLEAVLGEDIPKVELLNQFAIIRIPESRIEELSRNPQIEFVEKPKRLFFAVNQGRSASCMTAVQSEFSPLGEPLTGEGVLVACIDSGIDYSHPDFRNPDGSSRILRLWDQTVQGNPPKGYFLGTEYTKEQIDEALKQENKREMENIVPSRDLSGHGTGVMGIAAGNGAASQGVYRGVAYKSDLLVVKLGTPLEDGFPRTTELMQGIDYAIRQAINLQMPLALNLSFGNNYGSHSGESLIEAYLDNAALSGKTAICVGVGNEGSAAIHTSGQLEEGKTDEISLYISEYETGISVQIWKPYVDEITFALIHPNGERVGIFNQILGPQRFTIQNTELLIYYGEPSPYSISQEIYIDMIPKSQYIDSGVWKIQLIPSKVVDGSYDLWLPGGGILNEGTRFSFPTPETTLTIPSTAGRVISVGAYNSRYMSYVDFSGRGYTRVIKAVKPDLAAPGVDIRTTAVGGGYDNRTGTSFAAPFVTGAAALMMEWGIIKGNDPFLYGEKVKAYLRRGARPLLGGEYPNNRIGYGALCVRDSLPE</sequence>
<evidence type="ECO:0000259" key="7">
    <source>
        <dbReference type="Pfam" id="PF00082"/>
    </source>
</evidence>
<dbReference type="InterPro" id="IPR023828">
    <property type="entry name" value="Peptidase_S8_Ser-AS"/>
</dbReference>
<keyword evidence="3 6" id="KW-0378">Hydrolase</keyword>
<dbReference type="InterPro" id="IPR050131">
    <property type="entry name" value="Peptidase_S8_subtilisin-like"/>
</dbReference>
<dbReference type="InterPro" id="IPR034045">
    <property type="entry name" value="Pep_S8_CspA-like"/>
</dbReference>
<dbReference type="PRINTS" id="PR00723">
    <property type="entry name" value="SUBTILISIN"/>
</dbReference>
<dbReference type="PIRSF" id="PIRSF037894">
    <property type="entry name" value="Subtilisin_rel_CspABC"/>
    <property type="match status" value="1"/>
</dbReference>
<dbReference type="Gene3D" id="3.30.70.2980">
    <property type="match status" value="1"/>
</dbReference>
<accession>A0A6N2TAL6</accession>
<dbReference type="Gene3D" id="3.40.50.200">
    <property type="entry name" value="Peptidase S8/S53 domain"/>
    <property type="match status" value="1"/>
</dbReference>
<evidence type="ECO:0000313" key="9">
    <source>
        <dbReference type="EMBL" id="VYT02600.1"/>
    </source>
</evidence>
<dbReference type="PANTHER" id="PTHR43806">
    <property type="entry name" value="PEPTIDASE S8"/>
    <property type="match status" value="1"/>
</dbReference>
<dbReference type="InterPro" id="IPR015500">
    <property type="entry name" value="Peptidase_S8_subtilisin-rel"/>
</dbReference>
<dbReference type="Gene3D" id="2.60.120.1290">
    <property type="match status" value="1"/>
</dbReference>
<dbReference type="InterPro" id="IPR000209">
    <property type="entry name" value="Peptidase_S8/S53_dom"/>
</dbReference>
<dbReference type="SUPFAM" id="SSF52743">
    <property type="entry name" value="Subtilisin-like"/>
    <property type="match status" value="1"/>
</dbReference>
<dbReference type="PROSITE" id="PS00138">
    <property type="entry name" value="SUBTILASE_SER"/>
    <property type="match status" value="1"/>
</dbReference>
<keyword evidence="2 6" id="KW-0645">Protease</keyword>
<name>A0A6N2TAL6_BLAHA</name>
<dbReference type="GO" id="GO:0006508">
    <property type="term" value="P:proteolysis"/>
    <property type="evidence" value="ECO:0007669"/>
    <property type="project" value="UniProtKB-KW"/>
</dbReference>
<dbReference type="Pfam" id="PF18425">
    <property type="entry name" value="CspB_prodomain"/>
    <property type="match status" value="1"/>
</dbReference>
<dbReference type="CDD" id="cd07478">
    <property type="entry name" value="Peptidases_S8_CspA-like"/>
    <property type="match status" value="1"/>
</dbReference>
<dbReference type="InterPro" id="IPR036852">
    <property type="entry name" value="Peptidase_S8/S53_dom_sf"/>
</dbReference>
<evidence type="ECO:0000256" key="5">
    <source>
        <dbReference type="PIRSR" id="PIRSR615500-1"/>
    </source>
</evidence>
<feature type="active site" description="Charge relay system" evidence="5 6">
    <location>
        <position position="515"/>
    </location>
</feature>
<evidence type="ECO:0000256" key="4">
    <source>
        <dbReference type="ARBA" id="ARBA00022825"/>
    </source>
</evidence>
<feature type="domain" description="Csp protease B prodomain" evidence="8">
    <location>
        <begin position="4"/>
        <end position="91"/>
    </location>
</feature>
<proteinExistence type="inferred from homology"/>
<evidence type="ECO:0000256" key="2">
    <source>
        <dbReference type="ARBA" id="ARBA00022670"/>
    </source>
</evidence>
<feature type="domain" description="Peptidase S8/S53" evidence="7">
    <location>
        <begin position="448"/>
        <end position="570"/>
    </location>
</feature>
<evidence type="ECO:0000259" key="8">
    <source>
        <dbReference type="Pfam" id="PF18425"/>
    </source>
</evidence>
<dbReference type="PROSITE" id="PS51892">
    <property type="entry name" value="SUBTILASE"/>
    <property type="match status" value="1"/>
</dbReference>
<dbReference type="RefSeq" id="WP_156342286.1">
    <property type="nucleotide sequence ID" value="NZ_CACRSY010000009.1"/>
</dbReference>
<dbReference type="PANTHER" id="PTHR43806:SF11">
    <property type="entry name" value="CEREVISIN-RELATED"/>
    <property type="match status" value="1"/>
</dbReference>
<dbReference type="GO" id="GO:0004252">
    <property type="term" value="F:serine-type endopeptidase activity"/>
    <property type="evidence" value="ECO:0007669"/>
    <property type="project" value="UniProtKB-UniRule"/>
</dbReference>